<feature type="chain" id="PRO_5045815035" evidence="10">
    <location>
        <begin position="30"/>
        <end position="1075"/>
    </location>
</feature>
<evidence type="ECO:0000256" key="3">
    <source>
        <dbReference type="ARBA" id="ARBA00022452"/>
    </source>
</evidence>
<gene>
    <name evidence="13" type="ORF">A4D02_09260</name>
</gene>
<keyword evidence="6 8" id="KW-0472">Membrane</keyword>
<feature type="signal peptide" evidence="10">
    <location>
        <begin position="1"/>
        <end position="29"/>
    </location>
</feature>
<dbReference type="Pfam" id="PF13715">
    <property type="entry name" value="CarbopepD_reg_2"/>
    <property type="match status" value="1"/>
</dbReference>
<keyword evidence="2 8" id="KW-0813">Transport</keyword>
<dbReference type="InterPro" id="IPR023996">
    <property type="entry name" value="TonB-dep_OMP_SusC/RagA"/>
</dbReference>
<protein>
    <submittedName>
        <fullName evidence="13">SusC/RagA family TonB-linked outer membrane protein</fullName>
    </submittedName>
</protein>
<dbReference type="InterPro" id="IPR012910">
    <property type="entry name" value="Plug_dom"/>
</dbReference>
<evidence type="ECO:0000259" key="11">
    <source>
        <dbReference type="Pfam" id="PF00593"/>
    </source>
</evidence>
<dbReference type="RefSeq" id="WP_014218637.1">
    <property type="nucleotide sequence ID" value="NZ_LWBO01000023.1"/>
</dbReference>
<evidence type="ECO:0000256" key="9">
    <source>
        <dbReference type="RuleBase" id="RU003357"/>
    </source>
</evidence>
<name>A0ABX3NU77_9BACT</name>
<dbReference type="Proteomes" id="UP000192277">
    <property type="component" value="Unassembled WGS sequence"/>
</dbReference>
<keyword evidence="10" id="KW-0732">Signal</keyword>
<evidence type="ECO:0000256" key="6">
    <source>
        <dbReference type="ARBA" id="ARBA00023136"/>
    </source>
</evidence>
<evidence type="ECO:0000313" key="14">
    <source>
        <dbReference type="Proteomes" id="UP000192277"/>
    </source>
</evidence>
<dbReference type="Pfam" id="PF07715">
    <property type="entry name" value="Plug"/>
    <property type="match status" value="1"/>
</dbReference>
<evidence type="ECO:0000256" key="1">
    <source>
        <dbReference type="ARBA" id="ARBA00004571"/>
    </source>
</evidence>
<dbReference type="InterPro" id="IPR036942">
    <property type="entry name" value="Beta-barrel_TonB_sf"/>
</dbReference>
<keyword evidence="5 9" id="KW-0798">TonB box</keyword>
<dbReference type="InterPro" id="IPR000531">
    <property type="entry name" value="Beta-barrel_TonB"/>
</dbReference>
<dbReference type="InterPro" id="IPR037066">
    <property type="entry name" value="Plug_dom_sf"/>
</dbReference>
<proteinExistence type="inferred from homology"/>
<comment type="similarity">
    <text evidence="8 9">Belongs to the TonB-dependent receptor family.</text>
</comment>
<accession>A0ABX3NU77</accession>
<dbReference type="InterPro" id="IPR008969">
    <property type="entry name" value="CarboxyPept-like_regulatory"/>
</dbReference>
<organism evidence="13 14">
    <name type="scientific">Niastella koreensis</name>
    <dbReference type="NCBI Taxonomy" id="354356"/>
    <lineage>
        <taxon>Bacteria</taxon>
        <taxon>Pseudomonadati</taxon>
        <taxon>Bacteroidota</taxon>
        <taxon>Chitinophagia</taxon>
        <taxon>Chitinophagales</taxon>
        <taxon>Chitinophagaceae</taxon>
        <taxon>Niastella</taxon>
    </lineage>
</organism>
<dbReference type="SUPFAM" id="SSF49464">
    <property type="entry name" value="Carboxypeptidase regulatory domain-like"/>
    <property type="match status" value="1"/>
</dbReference>
<evidence type="ECO:0000256" key="5">
    <source>
        <dbReference type="ARBA" id="ARBA00023077"/>
    </source>
</evidence>
<sequence length="1075" mass="116584">MRSTKTIRLRTMMLWSMLLVFLANTNAFAQSAKVSGAVTDEHGAPVQGVTVTVKKTSRSTVTDAAGKFMIEASPKDVLAISAVGFLSQEIKAGTGELSIQLKEAVNQLDNVIVIGYGTQKKKLVTGATSQVKGEDLAKLNTTNALQALQGQAAGVNITSTSGQPGGGFKVTIRGAGTIGNANPLYVVDGVITSDITYLNNSDIASVDILKDAASCAIYGINGANGVVLITTRNGKSGKKDGQISIDAYYGVQNVARKLPLLNAEQYATMQNEAAVNSGKAPLFTQAQINDLAKGSSLLPAQGTDWLKQIFSTNVPIKNFTIGANGGSDVSSYSLGGSYTEQGGIIGGANLSDYKRINFRANSERKLYDGGLKVGEHLTFSMIDQKGVADGGLYSGNVLAGAIGTSPLLAIYNEKGAYLDSRKSTIYNGGPWNNTEANPYALMQYNNQNDNKTQRLIGDVYAELQPIKNLRIRSVFGLNYSSSSSHSYRPTYDTLSIYAFNSYENISQGASQGYTWNFDNTINYQFSIKEHHFDVLAGSSVRQSRATWNNISNTGVTLFGSFDRAYLNNSIVTGITMDPSDTSRQHVNNTIALNGNTDAIYAQSSFFGRVNYSWKEKYLASAIFRADGSTMFAPGHQWGYFPSLSAGWVASNEDFMAATKTWLNFLKLRASWGTNGNDRIDAFNYLSLISLANARYNFGSDNSTLTQGSYPQTIGVENTKWETSRQTNIGIDARVLNNKLDVSLDWYNKTTKDWLVAAPLLATAGVSINPYINGGNVTNKGIELQLSYNDHVGRDFTYSVSGSYAYNKNMVNNIPTADGIIHGGTNSLYVNGPEFFRAAAGNPIGYFWGYKTAGIFQNTAEVQNWSGKQGLLQPNAQPGDVKLVDLNGDGVIDAKDKTNIGDPNPHHIFGFRFSANYKNFDLSVTTNGVAGNKIVQSYRSPGQWANYTTEILSRWHGEGTSNTMPRITQNSSNWTEFSDLYIHDGSYLRVSNVTLGYDVAKLVRWKYLSQFRVYVAAQNLITFTKYTGMDPEVGASAPDASGNSATANNPHSFGQGVDNGFYPRPRVYMAGVNITF</sequence>
<keyword evidence="7 8" id="KW-0998">Cell outer membrane</keyword>
<evidence type="ECO:0000313" key="13">
    <source>
        <dbReference type="EMBL" id="OQP44961.1"/>
    </source>
</evidence>
<dbReference type="Pfam" id="PF00593">
    <property type="entry name" value="TonB_dep_Rec_b-barrel"/>
    <property type="match status" value="1"/>
</dbReference>
<keyword evidence="3 8" id="KW-1134">Transmembrane beta strand</keyword>
<evidence type="ECO:0000256" key="10">
    <source>
        <dbReference type="SAM" id="SignalP"/>
    </source>
</evidence>
<evidence type="ECO:0000256" key="4">
    <source>
        <dbReference type="ARBA" id="ARBA00022692"/>
    </source>
</evidence>
<evidence type="ECO:0000259" key="12">
    <source>
        <dbReference type="Pfam" id="PF07715"/>
    </source>
</evidence>
<dbReference type="SUPFAM" id="SSF56935">
    <property type="entry name" value="Porins"/>
    <property type="match status" value="1"/>
</dbReference>
<evidence type="ECO:0000256" key="8">
    <source>
        <dbReference type="PROSITE-ProRule" id="PRU01360"/>
    </source>
</evidence>
<evidence type="ECO:0000256" key="7">
    <source>
        <dbReference type="ARBA" id="ARBA00023237"/>
    </source>
</evidence>
<dbReference type="InterPro" id="IPR023997">
    <property type="entry name" value="TonB-dep_OMP_SusC/RagA_CS"/>
</dbReference>
<dbReference type="Gene3D" id="2.40.170.20">
    <property type="entry name" value="TonB-dependent receptor, beta-barrel domain"/>
    <property type="match status" value="1"/>
</dbReference>
<dbReference type="NCBIfam" id="TIGR04056">
    <property type="entry name" value="OMP_RagA_SusC"/>
    <property type="match status" value="1"/>
</dbReference>
<dbReference type="NCBIfam" id="TIGR04057">
    <property type="entry name" value="SusC_RagA_signa"/>
    <property type="match status" value="1"/>
</dbReference>
<keyword evidence="14" id="KW-1185">Reference proteome</keyword>
<dbReference type="EMBL" id="LWBO01000023">
    <property type="protein sequence ID" value="OQP44961.1"/>
    <property type="molecule type" value="Genomic_DNA"/>
</dbReference>
<dbReference type="PROSITE" id="PS52016">
    <property type="entry name" value="TONB_DEPENDENT_REC_3"/>
    <property type="match status" value="1"/>
</dbReference>
<reference evidence="13 14" key="1">
    <citation type="submission" date="2016-04" db="EMBL/GenBank/DDBJ databases">
        <authorList>
            <person name="Chen L."/>
            <person name="Zhuang W."/>
            <person name="Wang G."/>
        </authorList>
    </citation>
    <scope>NUCLEOTIDE SEQUENCE [LARGE SCALE GENOMIC DNA]</scope>
    <source>
        <strain evidence="14">GR20</strain>
    </source>
</reference>
<dbReference type="Gene3D" id="2.60.40.1120">
    <property type="entry name" value="Carboxypeptidase-like, regulatory domain"/>
    <property type="match status" value="1"/>
</dbReference>
<feature type="domain" description="TonB-dependent receptor plug" evidence="12">
    <location>
        <begin position="122"/>
        <end position="226"/>
    </location>
</feature>
<dbReference type="InterPro" id="IPR039426">
    <property type="entry name" value="TonB-dep_rcpt-like"/>
</dbReference>
<keyword evidence="4 8" id="KW-0812">Transmembrane</keyword>
<dbReference type="Gene3D" id="2.170.130.10">
    <property type="entry name" value="TonB-dependent receptor, plug domain"/>
    <property type="match status" value="1"/>
</dbReference>
<comment type="subcellular location">
    <subcellularLocation>
        <location evidence="1 8">Cell outer membrane</location>
        <topology evidence="1 8">Multi-pass membrane protein</topology>
    </subcellularLocation>
</comment>
<comment type="caution">
    <text evidence="13">The sequence shown here is derived from an EMBL/GenBank/DDBJ whole genome shotgun (WGS) entry which is preliminary data.</text>
</comment>
<feature type="domain" description="TonB-dependent receptor-like beta-barrel" evidence="11">
    <location>
        <begin position="418"/>
        <end position="1019"/>
    </location>
</feature>
<evidence type="ECO:0000256" key="2">
    <source>
        <dbReference type="ARBA" id="ARBA00022448"/>
    </source>
</evidence>